<dbReference type="Gene3D" id="3.20.20.80">
    <property type="entry name" value="Glycosidases"/>
    <property type="match status" value="1"/>
</dbReference>
<keyword evidence="2" id="KW-0812">Transmembrane</keyword>
<evidence type="ECO:0000259" key="4">
    <source>
        <dbReference type="PROSITE" id="PS50022"/>
    </source>
</evidence>
<dbReference type="PANTHER" id="PTHR42767">
    <property type="entry name" value="ENDO-BETA-1,6-GALACTANASE"/>
    <property type="match status" value="1"/>
</dbReference>
<dbReference type="EMBL" id="QGLL01000006">
    <property type="protein sequence ID" value="PXY82547.1"/>
    <property type="molecule type" value="Genomic_DNA"/>
</dbReference>
<dbReference type="PANTHER" id="PTHR42767:SF1">
    <property type="entry name" value="ENDO-BETA-1,6-GALACTANASE-LIKE DOMAIN-CONTAINING PROTEIN"/>
    <property type="match status" value="1"/>
</dbReference>
<dbReference type="Proteomes" id="UP000247744">
    <property type="component" value="Unassembled WGS sequence"/>
</dbReference>
<evidence type="ECO:0000313" key="6">
    <source>
        <dbReference type="Proteomes" id="UP000247744"/>
    </source>
</evidence>
<dbReference type="SUPFAM" id="SSF51445">
    <property type="entry name" value="(Trans)glycosidases"/>
    <property type="match status" value="1"/>
</dbReference>
<dbReference type="PROSITE" id="PS50231">
    <property type="entry name" value="RICIN_B_LECTIN"/>
    <property type="match status" value="1"/>
</dbReference>
<dbReference type="InterPro" id="IPR017853">
    <property type="entry name" value="GH"/>
</dbReference>
<dbReference type="Pfam" id="PF07523">
    <property type="entry name" value="Big_3"/>
    <property type="match status" value="1"/>
</dbReference>
<dbReference type="InterPro" id="IPR000421">
    <property type="entry name" value="FA58C"/>
</dbReference>
<comment type="caution">
    <text evidence="5">The sequence shown here is derived from an EMBL/GenBank/DDBJ whole genome shotgun (WGS) entry which is preliminary data.</text>
</comment>
<dbReference type="RefSeq" id="WP_110451820.1">
    <property type="nucleotide sequence ID" value="NZ_QGLL01000006.1"/>
</dbReference>
<evidence type="ECO:0000256" key="2">
    <source>
        <dbReference type="SAM" id="Phobius"/>
    </source>
</evidence>
<evidence type="ECO:0000256" key="3">
    <source>
        <dbReference type="SAM" id="SignalP"/>
    </source>
</evidence>
<dbReference type="InterPro" id="IPR008979">
    <property type="entry name" value="Galactose-bd-like_sf"/>
</dbReference>
<dbReference type="SUPFAM" id="SSF49785">
    <property type="entry name" value="Galactose-binding domain-like"/>
    <property type="match status" value="2"/>
</dbReference>
<feature type="transmembrane region" description="Helical" evidence="2">
    <location>
        <begin position="1504"/>
        <end position="1522"/>
    </location>
</feature>
<dbReference type="OrthoDB" id="9806701at2"/>
<protein>
    <submittedName>
        <fullName evidence="5">Carbohydrate-binding protein</fullName>
    </submittedName>
</protein>
<accession>A0A318M2T6</accession>
<feature type="domain" description="F5/8 type C" evidence="4">
    <location>
        <begin position="970"/>
        <end position="1117"/>
    </location>
</feature>
<evidence type="ECO:0000256" key="1">
    <source>
        <dbReference type="SAM" id="MobiDB-lite"/>
    </source>
</evidence>
<feature type="signal peptide" evidence="3">
    <location>
        <begin position="1"/>
        <end position="28"/>
    </location>
</feature>
<dbReference type="InterPro" id="IPR000772">
    <property type="entry name" value="Ricin_B_lectin"/>
</dbReference>
<dbReference type="Gene3D" id="2.60.40.3630">
    <property type="match status" value="1"/>
</dbReference>
<proteinExistence type="predicted"/>
<dbReference type="CDD" id="cd00161">
    <property type="entry name" value="beta-trefoil_Ricin-like"/>
    <property type="match status" value="1"/>
</dbReference>
<dbReference type="InterPro" id="IPR035992">
    <property type="entry name" value="Ricin_B-like_lectins"/>
</dbReference>
<dbReference type="Gene3D" id="2.60.120.260">
    <property type="entry name" value="Galactose-binding domain-like"/>
    <property type="match status" value="2"/>
</dbReference>
<feature type="chain" id="PRO_5016242122" evidence="3">
    <location>
        <begin position="29"/>
        <end position="1527"/>
    </location>
</feature>
<dbReference type="SUPFAM" id="SSF50370">
    <property type="entry name" value="Ricin B-like lectins"/>
    <property type="match status" value="1"/>
</dbReference>
<evidence type="ECO:0000313" key="5">
    <source>
        <dbReference type="EMBL" id="PXY82547.1"/>
    </source>
</evidence>
<keyword evidence="3" id="KW-0732">Signal</keyword>
<name>A0A318M2T6_9BIFI</name>
<dbReference type="Pfam" id="PF14200">
    <property type="entry name" value="RicinB_lectin_2"/>
    <property type="match status" value="1"/>
</dbReference>
<dbReference type="GO" id="GO:0004553">
    <property type="term" value="F:hydrolase activity, hydrolyzing O-glycosyl compounds"/>
    <property type="evidence" value="ECO:0007669"/>
    <property type="project" value="InterPro"/>
</dbReference>
<sequence>MKFMRTMAVIVAAAATSTALGGFMPAYAEPSAPATVTVRPNPWYANGPFQGWGTSLAWFANATGQYGEPGSITRSSGNPVTDAKALEYGKQLREKFYTSIFGKEGLGLNKARFNIGGGNASDVAYGYPFMRQGAAVPGYWAEDQDGSKGLYGGVTTKQADKNALDQAFDPTSEDSYVWGPKSSKSDAAKSVQAQEWWLKRGVKDGDITHLEAFANSAPWFMTEDGYATGGFRSGDNNLKDPEKFAGYMAKVVSHLDQLKADNGNKVRINTVEPLNESETAYWGTPDGRASDDWPSDQQALIARYWNRYYADKDKSVTPYSNAVKKPQEGMHVDNAQAQQTILVLDKALKSEGLKDVKVSATDATDSGQFVDSYNQYPQEVRDAIGQYNTHSYGTNRQRVARDIAQGDGKVMSMSEVDGSWQSGGFNPYGFDNGLGMAGKINNDVYALQSQDFTFWQVVEDLYNMSTKDQDVNGNQANPQGENTNWGTVLIDFDCTVAGSDGKLYSERAVDNNGGRTTGIKPCSVVVNSKYNAVRAYTQFIHEGDSILANDATKDNMTARSADGRTQTIIHRNDSDSQQRLVIDLSKYGSIDKNASGKLFLTTAPESKSDPYEATMDYMNGYSNQERPGAVHIDSVAKTATVELPARSIASIQLSGVSGKFDQAGVQDGESYQLVGQQSGRALQALGDGSLAIEDSAPDSGAGAAQTFVFHQVKAPRERPELKLYTITDPTGKKILGDQGTMVSGAADKANPDLRQCWIFNTEDGSSWSLVNAASKSALEVSGQATAAGSPVGLYTSNGGDNQAWTMRSTKPSGVQQVYVQARKGGQLKMPATVTPYYPWGLGSPVPVQWDTSMIDVSKEGRYQVTGQAVDVFGHAVTCKAEVYIGDFTVTDPVSVILLVGSSRQQVEDAIKVAPVYAHVGASEAMEADRTAVKWDFSQLDGQLADAHAGDRLTVKGRLGLVGGTGLPVTASVYLMRAKEQNIADTSSNLTVTDQQTEYGKAEQWKKLTDGDTAAEAWVTWNSQGDYSHKPTATLDFGQERELGSLVITYGDHAPSRAQAEYSLDGRTWLPLGSAASPKPGQTVTFKGDARVKARQARIVNTVQGDFMNASEIQAWAIPKADPVHNIAPSSSSHFKVNVQEGSTAAKAIDGDSIHKGWSTWNQAGTPVATFTFDNLQSISQVKTTFFRDGRASWPKSQTLEYQDDKGAWQRVGVKSGWYVQPGSGADTSTDADTPVADFRMSTPIVAKALRLTNTLQDTGVYINVAEIEVFGTQTQVKAEPMPSADKALGDLRLDGKTIDGFLPDKTDYTMPLPAGSQGNPKLQAFARDTAATVKVRHVNAEESVKRDGIILGGKDVITVNAADGSGSSEYTVNYLPSVLQKLLVTPPSKTRYLLNERLDLSGMAVKAVYSGPSGEPVKVDISIKDPELQMSGFDSAQPGRKNVTVTYRGVSAAFQVDVVDGNAGDADSQPGSSHGSGAPAHAKQEGGSDGGSALSRTGANVTPTILAIVVCLLCAGSALAAARRHLK</sequence>
<reference evidence="5 6" key="1">
    <citation type="submission" date="2018-05" db="EMBL/GenBank/DDBJ databases">
        <title>Reference genomes for bee gut microbiota database.</title>
        <authorList>
            <person name="Ellegaard K.M."/>
        </authorList>
    </citation>
    <scope>NUCLEOTIDE SEQUENCE [LARGE SCALE GENOMIC DNA]</scope>
    <source>
        <strain evidence="5 6">ESL0200</strain>
    </source>
</reference>
<dbReference type="Gene3D" id="2.80.10.50">
    <property type="match status" value="1"/>
</dbReference>
<dbReference type="InterPro" id="IPR039743">
    <property type="entry name" value="6GAL/EXGAL"/>
</dbReference>
<dbReference type="InterPro" id="IPR022038">
    <property type="entry name" value="Ig-like_bact"/>
</dbReference>
<dbReference type="Pfam" id="PF00754">
    <property type="entry name" value="F5_F8_type_C"/>
    <property type="match status" value="2"/>
</dbReference>
<feature type="region of interest" description="Disordered" evidence="1">
    <location>
        <begin position="1461"/>
        <end position="1495"/>
    </location>
</feature>
<organism evidence="5 6">
    <name type="scientific">Bifidobacterium asteroides</name>
    <dbReference type="NCBI Taxonomy" id="1684"/>
    <lineage>
        <taxon>Bacteria</taxon>
        <taxon>Bacillati</taxon>
        <taxon>Actinomycetota</taxon>
        <taxon>Actinomycetes</taxon>
        <taxon>Bifidobacteriales</taxon>
        <taxon>Bifidobacteriaceae</taxon>
        <taxon>Bifidobacterium</taxon>
    </lineage>
</organism>
<keyword evidence="2" id="KW-1133">Transmembrane helix</keyword>
<keyword evidence="2" id="KW-0472">Membrane</keyword>
<dbReference type="PROSITE" id="PS50022">
    <property type="entry name" value="FA58C_3"/>
    <property type="match status" value="1"/>
</dbReference>
<gene>
    <name evidence="5" type="ORF">DKK75_02040</name>
</gene>